<feature type="transmembrane region" description="Helical" evidence="12">
    <location>
        <begin position="279"/>
        <end position="303"/>
    </location>
</feature>
<reference evidence="15" key="1">
    <citation type="submission" date="2020-12" db="EMBL/GenBank/DDBJ databases">
        <title>Metabolic potential, ecology and presence of endohyphal bacteria is reflected in genomic diversity of Mucoromycotina.</title>
        <authorList>
            <person name="Muszewska A."/>
            <person name="Okrasinska A."/>
            <person name="Steczkiewicz K."/>
            <person name="Drgas O."/>
            <person name="Orlowska M."/>
            <person name="Perlinska-Lenart U."/>
            <person name="Aleksandrzak-Piekarczyk T."/>
            <person name="Szatraj K."/>
            <person name="Zielenkiewicz U."/>
            <person name="Pilsyk S."/>
            <person name="Malc E."/>
            <person name="Mieczkowski P."/>
            <person name="Kruszewska J.S."/>
            <person name="Biernat P."/>
            <person name="Pawlowska J."/>
        </authorList>
    </citation>
    <scope>NUCLEOTIDE SEQUENCE</scope>
    <source>
        <strain evidence="15">CBS 226.32</strain>
    </source>
</reference>
<evidence type="ECO:0000256" key="12">
    <source>
        <dbReference type="SAM" id="Phobius"/>
    </source>
</evidence>
<organism evidence="15 16">
    <name type="scientific">Mucor plumbeus</name>
    <dbReference type="NCBI Taxonomy" id="97098"/>
    <lineage>
        <taxon>Eukaryota</taxon>
        <taxon>Fungi</taxon>
        <taxon>Fungi incertae sedis</taxon>
        <taxon>Mucoromycota</taxon>
        <taxon>Mucoromycotina</taxon>
        <taxon>Mucoromycetes</taxon>
        <taxon>Mucorales</taxon>
        <taxon>Mucorineae</taxon>
        <taxon>Mucoraceae</taxon>
        <taxon>Mucor</taxon>
    </lineage>
</organism>
<feature type="transmembrane region" description="Helical" evidence="12">
    <location>
        <begin position="315"/>
        <end position="333"/>
    </location>
</feature>
<evidence type="ECO:0000256" key="1">
    <source>
        <dbReference type="ARBA" id="ARBA00004141"/>
    </source>
</evidence>
<protein>
    <submittedName>
        <fullName evidence="15">Uncharacterized protein</fullName>
    </submittedName>
</protein>
<comment type="similarity">
    <text evidence="2">Belongs to the ABC transporter superfamily. ABCB family. Multidrug resistance exporter (TC 3.A.1.201) subfamily.</text>
</comment>
<feature type="transmembrane region" description="Helical" evidence="12">
    <location>
        <begin position="844"/>
        <end position="863"/>
    </location>
</feature>
<dbReference type="PROSITE" id="PS00211">
    <property type="entry name" value="ABC_TRANSPORTER_1"/>
    <property type="match status" value="2"/>
</dbReference>
<dbReference type="CDD" id="cd18578">
    <property type="entry name" value="ABC_6TM_Pgp_ABCB1_D2_like"/>
    <property type="match status" value="1"/>
</dbReference>
<evidence type="ECO:0000313" key="15">
    <source>
        <dbReference type="EMBL" id="KAG2200116.1"/>
    </source>
</evidence>
<feature type="domain" description="ABC transporter" evidence="13">
    <location>
        <begin position="1048"/>
        <end position="1293"/>
    </location>
</feature>
<evidence type="ECO:0000256" key="9">
    <source>
        <dbReference type="ARBA" id="ARBA00022989"/>
    </source>
</evidence>
<dbReference type="PROSITE" id="PS50893">
    <property type="entry name" value="ABC_TRANSPORTER_2"/>
    <property type="match status" value="2"/>
</dbReference>
<dbReference type="CDD" id="cd18577">
    <property type="entry name" value="ABC_6TM_Pgp_ABCB1_D1_like"/>
    <property type="match status" value="1"/>
</dbReference>
<dbReference type="OrthoDB" id="6500128at2759"/>
<keyword evidence="4 12" id="KW-0812">Transmembrane</keyword>
<dbReference type="GO" id="GO:0090374">
    <property type="term" value="P:oligopeptide export from mitochondrion"/>
    <property type="evidence" value="ECO:0007669"/>
    <property type="project" value="TreeGrafter"/>
</dbReference>
<keyword evidence="3" id="KW-0813">Transport</keyword>
<dbReference type="InterPro" id="IPR036640">
    <property type="entry name" value="ABC1_TM_sf"/>
</dbReference>
<dbReference type="GO" id="GO:0016887">
    <property type="term" value="F:ATP hydrolysis activity"/>
    <property type="evidence" value="ECO:0007669"/>
    <property type="project" value="InterPro"/>
</dbReference>
<dbReference type="PANTHER" id="PTHR43394">
    <property type="entry name" value="ATP-DEPENDENT PERMEASE MDL1, MITOCHONDRIAL"/>
    <property type="match status" value="1"/>
</dbReference>
<evidence type="ECO:0000259" key="13">
    <source>
        <dbReference type="PROSITE" id="PS50893"/>
    </source>
</evidence>
<evidence type="ECO:0000313" key="16">
    <source>
        <dbReference type="Proteomes" id="UP000650833"/>
    </source>
</evidence>
<dbReference type="Gene3D" id="1.20.1560.10">
    <property type="entry name" value="ABC transporter type 1, transmembrane domain"/>
    <property type="match status" value="1"/>
</dbReference>
<feature type="transmembrane region" description="Helical" evidence="12">
    <location>
        <begin position="101"/>
        <end position="124"/>
    </location>
</feature>
<name>A0A8H7QYX5_9FUNG</name>
<keyword evidence="10 12" id="KW-0472">Membrane</keyword>
<keyword evidence="11" id="KW-0325">Glycoprotein</keyword>
<keyword evidence="9 12" id="KW-1133">Transmembrane helix</keyword>
<feature type="domain" description="ABC transmembrane type-1" evidence="14">
    <location>
        <begin position="723"/>
        <end position="1012"/>
    </location>
</feature>
<dbReference type="PANTHER" id="PTHR43394:SF27">
    <property type="entry name" value="ATP-DEPENDENT TRANSLOCASE ABCB1-LIKE"/>
    <property type="match status" value="1"/>
</dbReference>
<dbReference type="GO" id="GO:0005743">
    <property type="term" value="C:mitochondrial inner membrane"/>
    <property type="evidence" value="ECO:0007669"/>
    <property type="project" value="TreeGrafter"/>
</dbReference>
<dbReference type="FunFam" id="3.40.50.300:FF:000479">
    <property type="entry name" value="Multidrug resistance protein 1A"/>
    <property type="match status" value="1"/>
</dbReference>
<evidence type="ECO:0000259" key="14">
    <source>
        <dbReference type="PROSITE" id="PS50929"/>
    </source>
</evidence>
<comment type="subcellular location">
    <subcellularLocation>
        <location evidence="1">Membrane</location>
        <topology evidence="1">Multi-pass membrane protein</topology>
    </subcellularLocation>
</comment>
<evidence type="ECO:0000256" key="10">
    <source>
        <dbReference type="ARBA" id="ARBA00023136"/>
    </source>
</evidence>
<dbReference type="SUPFAM" id="SSF90123">
    <property type="entry name" value="ABC transporter transmembrane region"/>
    <property type="match status" value="2"/>
</dbReference>
<feature type="domain" description="ABC transmembrane type-1" evidence="14">
    <location>
        <begin position="57"/>
        <end position="344"/>
    </location>
</feature>
<dbReference type="SMART" id="SM00382">
    <property type="entry name" value="AAA"/>
    <property type="match status" value="2"/>
</dbReference>
<dbReference type="PROSITE" id="PS50929">
    <property type="entry name" value="ABC_TM1F"/>
    <property type="match status" value="2"/>
</dbReference>
<keyword evidence="8" id="KW-1278">Translocase</keyword>
<dbReference type="Pfam" id="PF00664">
    <property type="entry name" value="ABC_membrane"/>
    <property type="match status" value="2"/>
</dbReference>
<proteinExistence type="inferred from homology"/>
<evidence type="ECO:0000256" key="2">
    <source>
        <dbReference type="ARBA" id="ARBA00007577"/>
    </source>
</evidence>
<accession>A0A8H7QYX5</accession>
<dbReference type="Proteomes" id="UP000650833">
    <property type="component" value="Unassembled WGS sequence"/>
</dbReference>
<evidence type="ECO:0000256" key="8">
    <source>
        <dbReference type="ARBA" id="ARBA00022967"/>
    </source>
</evidence>
<dbReference type="FunFam" id="3.40.50.300:FF:000205">
    <property type="entry name" value="ABC transporter B family member 4"/>
    <property type="match status" value="1"/>
</dbReference>
<dbReference type="GO" id="GO:0015421">
    <property type="term" value="F:ABC-type oligopeptide transporter activity"/>
    <property type="evidence" value="ECO:0007669"/>
    <property type="project" value="TreeGrafter"/>
</dbReference>
<dbReference type="InterPro" id="IPR017871">
    <property type="entry name" value="ABC_transporter-like_CS"/>
</dbReference>
<feature type="non-terminal residue" evidence="15">
    <location>
        <position position="1"/>
    </location>
</feature>
<gene>
    <name evidence="15" type="ORF">INT46_000198</name>
</gene>
<feature type="transmembrane region" description="Helical" evidence="12">
    <location>
        <begin position="721"/>
        <end position="749"/>
    </location>
</feature>
<evidence type="ECO:0000256" key="4">
    <source>
        <dbReference type="ARBA" id="ARBA00022692"/>
    </source>
</evidence>
<dbReference type="InterPro" id="IPR003593">
    <property type="entry name" value="AAA+_ATPase"/>
</dbReference>
<dbReference type="Gene3D" id="3.40.50.300">
    <property type="entry name" value="P-loop containing nucleotide triphosphate hydrolases"/>
    <property type="match status" value="2"/>
</dbReference>
<dbReference type="InterPro" id="IPR011527">
    <property type="entry name" value="ABC1_TM_dom"/>
</dbReference>
<sequence>PYHAMRFSVFKNNYKASVKSDCANTTNKASKPNNKKPKVSVIKLFRFATRTEIAVLLFSALLSAGSGSLPPLSILIYGSYISTISSNAKGNEEIFATTLPIIRLMLLMGTIAIILTYVSTCLWIRIGERQARRIRATYLHSIIKQDMSWFDMAKDDSLLTRLAVDTQLIQDGISEKFGLCISFTFQLIAGFSVGFYRGPKIALIMFAVCPLLVAIALTMVVLIKKYIIQSQISYAQAGAVAEQALQSIRTVHAFSLQERFSKRFQERLKVAERFGIKRIYIKGGGIAVFMFCFFSSLGLALWYGSQLVLEGKSTSSAVFVTFLSMIMGSVSLFKILTNLTAITNACGASYKVFKVIDTIPTIHCDDDNDGEKPAHVNGAIEFNHVNFAYASRPDVSVLHDISLLITPGMTVACVGSSGSGKSTIIQLIQRFYDPNEGQITLDGHDLKNLNAKWLRQNIGVVNQQPVLFNMSIRENIQMGSPVPVSDKDIIAAAKEANCHKFIKQLPKGYDTSVGEHGGMLSGGQRQRIAIARAIIKNPSILLLDEATSALDTQSEKLVQNALDKASTTRTTIIVAHRLSTVAKADKIVVLDHGRIAETGTHHELISQDGIYANLVRKQTVNTKEEELDTLSIDKEMGNEELTIRQSVEDRLQLQSALTKVDTIDSTESTETSIISDIKPKHTIYHEKNTVIEDNSKTNAKIKIKYPSTWSVVKKMRQESTLIALGVFGALIHGSILPLYGYTFSSAIGILSDPNYQYAPPLKGTNLYSFIFFIIGTASLIGAGLNGICLPLSGEYFTHRLRAQIFKAYMKQEIGFFDKKENNIGTLTSNLAIDARNVSEMVSNVWGDVISLFSTLITGLSIAFTHSWALTLITMSMTPFIVLSATFDMYLERDFDKKTNSSNIQSSQVAGEAIREVRTVVALNKQSYFEEQYAKTTENSHQLAIQKAYFSSIGYAFHRGITIYTNALAFYAGTRLLVNGSIEFSQLFTSMTVLIITAEAASRSSMFATILSKGKDATRIIFDLLDRSPQIDTELEGAEPEVGTIEGDIKFDKIKFAYPARPDDLIFDGEFNLDIKSGQTIAMVGPSGCGKSTTIGLLQRWYDLMEDSAAAVSLDQINIKSYTLHNLRSHMSIVGQEPVLFNMSIDDNIRYGVDEDANITVQDVENAAKVANVHDFIASLPQGYSTRVGDKGSQLSGGQKQRISIARAILRKPKVLLLDEATSALDSESERLVQEALDKIIQEGNKTTITIAHRLSTVINADIICVLKNGRIKEQGTHKELLALNGIYSKLVAEQSLV</sequence>
<evidence type="ECO:0000256" key="6">
    <source>
        <dbReference type="ARBA" id="ARBA00022741"/>
    </source>
</evidence>
<feature type="transmembrane region" description="Helical" evidence="12">
    <location>
        <begin position="177"/>
        <end position="196"/>
    </location>
</feature>
<keyword evidence="5" id="KW-0677">Repeat</keyword>
<dbReference type="InterPro" id="IPR027417">
    <property type="entry name" value="P-loop_NTPase"/>
</dbReference>
<feature type="transmembrane region" description="Helical" evidence="12">
    <location>
        <begin position="869"/>
        <end position="890"/>
    </location>
</feature>
<comment type="caution">
    <text evidence="15">The sequence shown here is derived from an EMBL/GenBank/DDBJ whole genome shotgun (WGS) entry which is preliminary data.</text>
</comment>
<dbReference type="Pfam" id="PF00005">
    <property type="entry name" value="ABC_tran"/>
    <property type="match status" value="2"/>
</dbReference>
<dbReference type="CDD" id="cd03249">
    <property type="entry name" value="ABC_MTABC3_MDL1_MDL2"/>
    <property type="match status" value="2"/>
</dbReference>
<evidence type="ECO:0000256" key="3">
    <source>
        <dbReference type="ARBA" id="ARBA00022448"/>
    </source>
</evidence>
<dbReference type="EMBL" id="JAEPRC010000325">
    <property type="protein sequence ID" value="KAG2200116.1"/>
    <property type="molecule type" value="Genomic_DNA"/>
</dbReference>
<evidence type="ECO:0000256" key="7">
    <source>
        <dbReference type="ARBA" id="ARBA00022840"/>
    </source>
</evidence>
<dbReference type="InterPro" id="IPR003439">
    <property type="entry name" value="ABC_transporter-like_ATP-bd"/>
</dbReference>
<feature type="transmembrane region" description="Helical" evidence="12">
    <location>
        <begin position="53"/>
        <end position="81"/>
    </location>
</feature>
<keyword evidence="7" id="KW-0067">ATP-binding</keyword>
<keyword evidence="16" id="KW-1185">Reference proteome</keyword>
<dbReference type="GO" id="GO:0005524">
    <property type="term" value="F:ATP binding"/>
    <property type="evidence" value="ECO:0007669"/>
    <property type="project" value="UniProtKB-KW"/>
</dbReference>
<dbReference type="InterPro" id="IPR039421">
    <property type="entry name" value="Type_1_exporter"/>
</dbReference>
<feature type="transmembrane region" description="Helical" evidence="12">
    <location>
        <begin position="769"/>
        <end position="791"/>
    </location>
</feature>
<evidence type="ECO:0000256" key="11">
    <source>
        <dbReference type="ARBA" id="ARBA00023180"/>
    </source>
</evidence>
<evidence type="ECO:0000256" key="5">
    <source>
        <dbReference type="ARBA" id="ARBA00022737"/>
    </source>
</evidence>
<dbReference type="SUPFAM" id="SSF52540">
    <property type="entry name" value="P-loop containing nucleoside triphosphate hydrolases"/>
    <property type="match status" value="2"/>
</dbReference>
<feature type="transmembrane region" description="Helical" evidence="12">
    <location>
        <begin position="202"/>
        <end position="223"/>
    </location>
</feature>
<keyword evidence="6" id="KW-0547">Nucleotide-binding</keyword>
<feature type="domain" description="ABC transporter" evidence="13">
    <location>
        <begin position="380"/>
        <end position="617"/>
    </location>
</feature>